<evidence type="ECO:0000256" key="3">
    <source>
        <dbReference type="ARBA" id="ARBA00007351"/>
    </source>
</evidence>
<dbReference type="AlphaFoldDB" id="A0A673U145"/>
<dbReference type="Proteomes" id="UP000472268">
    <property type="component" value="Chromosome 12"/>
</dbReference>
<comment type="pathway">
    <text evidence="2">Energy metabolism; oxidative phosphorylation.</text>
</comment>
<evidence type="ECO:0000256" key="1">
    <source>
        <dbReference type="ARBA" id="ARBA00004434"/>
    </source>
</evidence>
<dbReference type="Gene3D" id="4.10.51.10">
    <property type="entry name" value="Cytochrome C Oxidase, chain K"/>
    <property type="match status" value="1"/>
</dbReference>
<evidence type="ECO:0000256" key="11">
    <source>
        <dbReference type="ARBA" id="ARBA00041642"/>
    </source>
</evidence>
<dbReference type="GO" id="GO:0005743">
    <property type="term" value="C:mitochondrial inner membrane"/>
    <property type="evidence" value="ECO:0007669"/>
    <property type="project" value="UniProtKB-SubCell"/>
</dbReference>
<evidence type="ECO:0000313" key="13">
    <source>
        <dbReference type="Proteomes" id="UP000472268"/>
    </source>
</evidence>
<dbReference type="UniPathway" id="UPA00705"/>
<keyword evidence="6" id="KW-0809">Transit peptide</keyword>
<evidence type="ECO:0000256" key="9">
    <source>
        <dbReference type="ARBA" id="ARBA00023136"/>
    </source>
</evidence>
<keyword evidence="9" id="KW-0472">Membrane</keyword>
<dbReference type="PANTHER" id="PTHR16716:SF0">
    <property type="entry name" value="CYTOCHROME C OXIDASE SUBUNIT 7B, MITOCHONDRIAL"/>
    <property type="match status" value="1"/>
</dbReference>
<name>A0A673U145_SURSU</name>
<keyword evidence="7" id="KW-1133">Transmembrane helix</keyword>
<reference evidence="12" key="2">
    <citation type="submission" date="2025-08" db="UniProtKB">
        <authorList>
            <consortium name="Ensembl"/>
        </authorList>
    </citation>
    <scope>IDENTIFICATION</scope>
</reference>
<evidence type="ECO:0000256" key="2">
    <source>
        <dbReference type="ARBA" id="ARBA00004673"/>
    </source>
</evidence>
<keyword evidence="13" id="KW-1185">Reference proteome</keyword>
<protein>
    <recommendedName>
        <fullName evidence="10">Cytochrome c oxidase subunit 7B, mitochondrial</fullName>
    </recommendedName>
    <alternativeName>
        <fullName evidence="11">Cytochrome c oxidase polypeptide VIIb</fullName>
    </alternativeName>
</protein>
<dbReference type="Pfam" id="PF05392">
    <property type="entry name" value="COX7B"/>
    <property type="match status" value="1"/>
</dbReference>
<dbReference type="InterPro" id="IPR008433">
    <property type="entry name" value="Cyt_c_oxidase_suVIIB"/>
</dbReference>
<keyword evidence="5" id="KW-0999">Mitochondrion inner membrane</keyword>
<comment type="similarity">
    <text evidence="3">Belongs to the cytochrome c oxidase VIIb family.</text>
</comment>
<evidence type="ECO:0000256" key="7">
    <source>
        <dbReference type="ARBA" id="ARBA00022989"/>
    </source>
</evidence>
<dbReference type="SUPFAM" id="SSF81423">
    <property type="entry name" value="Mitochondrial cytochrome c oxidase subunit VIIb"/>
    <property type="match status" value="1"/>
</dbReference>
<dbReference type="InterPro" id="IPR023272">
    <property type="entry name" value="Cyt_c_oxidase_suVIIB_dom_sf"/>
</dbReference>
<evidence type="ECO:0000256" key="5">
    <source>
        <dbReference type="ARBA" id="ARBA00022792"/>
    </source>
</evidence>
<accession>A0A673U145</accession>
<reference evidence="12" key="3">
    <citation type="submission" date="2025-09" db="UniProtKB">
        <authorList>
            <consortium name="Ensembl"/>
        </authorList>
    </citation>
    <scope>IDENTIFICATION</scope>
</reference>
<evidence type="ECO:0000256" key="10">
    <source>
        <dbReference type="ARBA" id="ARBA00040623"/>
    </source>
</evidence>
<dbReference type="GO" id="GO:0006123">
    <property type="term" value="P:mitochondrial electron transport, cytochrome c to oxygen"/>
    <property type="evidence" value="ECO:0007669"/>
    <property type="project" value="InterPro"/>
</dbReference>
<dbReference type="GO" id="GO:0045277">
    <property type="term" value="C:respiratory chain complex IV"/>
    <property type="evidence" value="ECO:0007669"/>
    <property type="project" value="TreeGrafter"/>
</dbReference>
<evidence type="ECO:0000256" key="4">
    <source>
        <dbReference type="ARBA" id="ARBA00022692"/>
    </source>
</evidence>
<comment type="subcellular location">
    <subcellularLocation>
        <location evidence="1">Mitochondrion inner membrane</location>
        <topology evidence="1">Single-pass membrane protein</topology>
    </subcellularLocation>
</comment>
<keyword evidence="8" id="KW-0496">Mitochondrion</keyword>
<dbReference type="Ensembl" id="ENSSSUT00005020465.1">
    <property type="protein sequence ID" value="ENSSSUP00005017959.1"/>
    <property type="gene ID" value="ENSSSUG00005011587.1"/>
</dbReference>
<dbReference type="PANTHER" id="PTHR16716">
    <property type="entry name" value="CYTOCHROME C OXIDASE SUBUNIT 7B, MITOCHONDRIAL"/>
    <property type="match status" value="1"/>
</dbReference>
<evidence type="ECO:0000256" key="6">
    <source>
        <dbReference type="ARBA" id="ARBA00022946"/>
    </source>
</evidence>
<evidence type="ECO:0000256" key="8">
    <source>
        <dbReference type="ARBA" id="ARBA00023128"/>
    </source>
</evidence>
<evidence type="ECO:0000313" key="12">
    <source>
        <dbReference type="Ensembl" id="ENSSSUP00005017959.1"/>
    </source>
</evidence>
<sequence length="67" mass="7821">MNIQQTTAGQLRQKQTTDFHDKYGNAVLDHDVHFLCCCISIYAYTANGMEWKLSPFGRVTPKKWINW</sequence>
<proteinExistence type="inferred from homology"/>
<organism evidence="12 13">
    <name type="scientific">Suricata suricatta</name>
    <name type="common">Meerkat</name>
    <dbReference type="NCBI Taxonomy" id="37032"/>
    <lineage>
        <taxon>Eukaryota</taxon>
        <taxon>Metazoa</taxon>
        <taxon>Chordata</taxon>
        <taxon>Craniata</taxon>
        <taxon>Vertebrata</taxon>
        <taxon>Euteleostomi</taxon>
        <taxon>Mammalia</taxon>
        <taxon>Eutheria</taxon>
        <taxon>Laurasiatheria</taxon>
        <taxon>Carnivora</taxon>
        <taxon>Feliformia</taxon>
        <taxon>Herpestidae</taxon>
        <taxon>Suricata</taxon>
    </lineage>
</organism>
<reference evidence="12 13" key="1">
    <citation type="submission" date="2019-05" db="EMBL/GenBank/DDBJ databases">
        <title>A Chromosome-scale Meerkat (S. suricatta) Genome Assembly.</title>
        <authorList>
            <person name="Dudchenko O."/>
            <person name="Lieberman Aiden E."/>
            <person name="Tung J."/>
            <person name="Barreiro L.B."/>
            <person name="Clutton-Brock T.H."/>
        </authorList>
    </citation>
    <scope>NUCLEOTIDE SEQUENCE [LARGE SCALE GENOMIC DNA]</scope>
</reference>
<keyword evidence="4" id="KW-0812">Transmembrane</keyword>